<evidence type="ECO:0000313" key="1">
    <source>
        <dbReference type="EMBL" id="MDT2404799.1"/>
    </source>
</evidence>
<reference evidence="1" key="1">
    <citation type="submission" date="2023-03" db="EMBL/GenBank/DDBJ databases">
        <authorList>
            <person name="Shen W."/>
            <person name="Cai J."/>
        </authorList>
    </citation>
    <scope>NUCLEOTIDE SEQUENCE</scope>
    <source>
        <strain evidence="1">P33-2</strain>
    </source>
</reference>
<proteinExistence type="predicted"/>
<dbReference type="Proteomes" id="UP001260773">
    <property type="component" value="Unassembled WGS sequence"/>
</dbReference>
<sequence>MDVVYRLCSEDVLSFVSNRENGEEVLNQVRRSFSCMEELQVFVEVVESAINSEKREKFTQIEVEANHLDLVENYPEAVKLLATGTTLLVLETANHLFQLSLAQDWGDKFLTYDIYRKDYYATNKYTLCNLVSEALDEQIERDSFYEYSLPYFVRLFGEFLANRKEQVELRKDDESAVLVDRDIFVRYLEEDDDTNPDFPKTIKEFLNSYTFDDVQEFLNILTRRGNSYFLYR</sequence>
<comment type="caution">
    <text evidence="1">The sequence shown here is derived from an EMBL/GenBank/DDBJ whole genome shotgun (WGS) entry which is preliminary data.</text>
</comment>
<evidence type="ECO:0000313" key="2">
    <source>
        <dbReference type="Proteomes" id="UP001260773"/>
    </source>
</evidence>
<accession>A0AAW8S285</accession>
<name>A0AAW8S285_ENTAV</name>
<gene>
    <name evidence="1" type="ORF">P7D43_20730</name>
</gene>
<organism evidence="1 2">
    <name type="scientific">Enterococcus avium</name>
    <name type="common">Streptococcus avium</name>
    <dbReference type="NCBI Taxonomy" id="33945"/>
    <lineage>
        <taxon>Bacteria</taxon>
        <taxon>Bacillati</taxon>
        <taxon>Bacillota</taxon>
        <taxon>Bacilli</taxon>
        <taxon>Lactobacillales</taxon>
        <taxon>Enterococcaceae</taxon>
        <taxon>Enterococcus</taxon>
    </lineage>
</organism>
<dbReference type="AlphaFoldDB" id="A0AAW8S285"/>
<protein>
    <submittedName>
        <fullName evidence="1">Uncharacterized protein</fullName>
    </submittedName>
</protein>
<dbReference type="RefSeq" id="WP_311817015.1">
    <property type="nucleotide sequence ID" value="NZ_JARPWD010000127.1"/>
</dbReference>
<dbReference type="EMBL" id="JARPWH010000135">
    <property type="protein sequence ID" value="MDT2404799.1"/>
    <property type="molecule type" value="Genomic_DNA"/>
</dbReference>